<dbReference type="EMBL" id="QQAW01000001">
    <property type="protein sequence ID" value="RDI40858.1"/>
    <property type="molecule type" value="Genomic_DNA"/>
</dbReference>
<keyword evidence="3" id="KW-0255">Endonuclease</keyword>
<dbReference type="NCBIfam" id="NF033545">
    <property type="entry name" value="transpos_IS630"/>
    <property type="match status" value="1"/>
</dbReference>
<keyword evidence="4" id="KW-1185">Reference proteome</keyword>
<dbReference type="InterPro" id="IPR047655">
    <property type="entry name" value="Transpos_IS630-like"/>
</dbReference>
<dbReference type="GO" id="GO:0003676">
    <property type="term" value="F:nucleic acid binding"/>
    <property type="evidence" value="ECO:0007669"/>
    <property type="project" value="InterPro"/>
</dbReference>
<dbReference type="Gene3D" id="3.30.420.10">
    <property type="entry name" value="Ribonuclease H-like superfamily/Ribonuclease H"/>
    <property type="match status" value="1"/>
</dbReference>
<keyword evidence="3" id="KW-0540">Nuclease</keyword>
<feature type="domain" description="Tc1-like transposase DDE" evidence="2">
    <location>
        <begin position="26"/>
        <end position="158"/>
    </location>
</feature>
<dbReference type="InterPro" id="IPR038717">
    <property type="entry name" value="Tc1-like_DDE_dom"/>
</dbReference>
<reference evidence="3 4" key="1">
    <citation type="submission" date="2018-07" db="EMBL/GenBank/DDBJ databases">
        <title>Genomic Encyclopedia of Type Strains, Phase IV (KMG-IV): sequencing the most valuable type-strain genomes for metagenomic binning, comparative biology and taxonomic classification.</title>
        <authorList>
            <person name="Goeker M."/>
        </authorList>
    </citation>
    <scope>NUCLEOTIDE SEQUENCE [LARGE SCALE GENOMIC DNA]</scope>
    <source>
        <strain evidence="3 4">DSM 5603</strain>
    </source>
</reference>
<feature type="compositionally biased region" description="Polar residues" evidence="1">
    <location>
        <begin position="178"/>
        <end position="196"/>
    </location>
</feature>
<feature type="region of interest" description="Disordered" evidence="1">
    <location>
        <begin position="178"/>
        <end position="202"/>
    </location>
</feature>
<evidence type="ECO:0000259" key="2">
    <source>
        <dbReference type="Pfam" id="PF13358"/>
    </source>
</evidence>
<comment type="caution">
    <text evidence="3">The sequence shown here is derived from an EMBL/GenBank/DDBJ whole genome shotgun (WGS) entry which is preliminary data.</text>
</comment>
<organism evidence="3 4">
    <name type="scientific">Gluconacetobacter liquefaciens</name>
    <name type="common">Acetobacter liquefaciens</name>
    <dbReference type="NCBI Taxonomy" id="89584"/>
    <lineage>
        <taxon>Bacteria</taxon>
        <taxon>Pseudomonadati</taxon>
        <taxon>Pseudomonadota</taxon>
        <taxon>Alphaproteobacteria</taxon>
        <taxon>Acetobacterales</taxon>
        <taxon>Acetobacteraceae</taxon>
        <taxon>Gluconacetobacter</taxon>
    </lineage>
</organism>
<keyword evidence="3" id="KW-0378">Hydrolase</keyword>
<protein>
    <submittedName>
        <fullName evidence="3">DDE superfamily endonuclease</fullName>
    </submittedName>
</protein>
<name>A0A370GAS1_GLULI</name>
<evidence type="ECO:0000256" key="1">
    <source>
        <dbReference type="SAM" id="MobiDB-lite"/>
    </source>
</evidence>
<evidence type="ECO:0000313" key="4">
    <source>
        <dbReference type="Proteomes" id="UP000254958"/>
    </source>
</evidence>
<dbReference type="AlphaFoldDB" id="A0A370GAS1"/>
<dbReference type="PANTHER" id="PTHR46564:SF1">
    <property type="entry name" value="TRANSPOSASE"/>
    <property type="match status" value="1"/>
</dbReference>
<dbReference type="Pfam" id="PF13358">
    <property type="entry name" value="DDE_3"/>
    <property type="match status" value="1"/>
</dbReference>
<dbReference type="InterPro" id="IPR036397">
    <property type="entry name" value="RNaseH_sf"/>
</dbReference>
<dbReference type="PANTHER" id="PTHR46564">
    <property type="entry name" value="TRANSPOSASE"/>
    <property type="match status" value="1"/>
</dbReference>
<dbReference type="Proteomes" id="UP000254958">
    <property type="component" value="Unassembled WGS sequence"/>
</dbReference>
<gene>
    <name evidence="3" type="ORF">C7453_101657</name>
</gene>
<evidence type="ECO:0000313" key="3">
    <source>
        <dbReference type="EMBL" id="RDI40858.1"/>
    </source>
</evidence>
<sequence>MDQEREDILKRRQDWFDDQPDLDPHRLVFIDETSLSTKMGRLQGRAVRSERCRAGVPHGHWKTTTFTAGLRLTGMTAPFVHEGAMNVEIFQAYVEHALVPTLSPGDIVVLDNLPAHKRPGTRQAIERAGAQMMFLPLYSPDFNPIEMAFAKFKALLRTKATRTVTACGTPSDQSWMLSPLTNVPTSSLPQGMNRNQGGRALA</sequence>
<proteinExistence type="predicted"/>
<dbReference type="GO" id="GO:0004519">
    <property type="term" value="F:endonuclease activity"/>
    <property type="evidence" value="ECO:0007669"/>
    <property type="project" value="UniProtKB-KW"/>
</dbReference>
<accession>A0A370GAS1</accession>